<evidence type="ECO:0000259" key="19">
    <source>
        <dbReference type="PROSITE" id="PS50022"/>
    </source>
</evidence>
<dbReference type="InterPro" id="IPR001024">
    <property type="entry name" value="PLAT/LH2_dom"/>
</dbReference>
<dbReference type="Gene3D" id="2.60.60.20">
    <property type="entry name" value="PLAT/LH2 domain"/>
    <property type="match status" value="1"/>
</dbReference>
<dbReference type="InterPro" id="IPR051223">
    <property type="entry name" value="Polycystin"/>
</dbReference>
<dbReference type="InterPro" id="IPR000601">
    <property type="entry name" value="PKD_dom"/>
</dbReference>
<evidence type="ECO:0000259" key="21">
    <source>
        <dbReference type="PROSITE" id="PS50093"/>
    </source>
</evidence>
<dbReference type="Pfam" id="PF00147">
    <property type="entry name" value="Fibrinogen_C"/>
    <property type="match status" value="1"/>
</dbReference>
<dbReference type="Pfam" id="PF00801">
    <property type="entry name" value="PKD"/>
    <property type="match status" value="1"/>
</dbReference>
<dbReference type="Pfam" id="PF01477">
    <property type="entry name" value="PLAT"/>
    <property type="match status" value="1"/>
</dbReference>
<feature type="transmembrane region" description="Helical" evidence="17">
    <location>
        <begin position="6499"/>
        <end position="6529"/>
    </location>
</feature>
<evidence type="ECO:0000259" key="22">
    <source>
        <dbReference type="PROSITE" id="PS50095"/>
    </source>
</evidence>
<feature type="signal peptide" evidence="18">
    <location>
        <begin position="1"/>
        <end position="22"/>
    </location>
</feature>
<name>A0A267GAD2_9PLAT</name>
<evidence type="ECO:0000256" key="13">
    <source>
        <dbReference type="ARBA" id="ARBA00023180"/>
    </source>
</evidence>
<feature type="transmembrane region" description="Helical" evidence="17">
    <location>
        <begin position="6894"/>
        <end position="6914"/>
    </location>
</feature>
<feature type="transmembrane region" description="Helical" evidence="17">
    <location>
        <begin position="6934"/>
        <end position="6956"/>
    </location>
</feature>
<feature type="region of interest" description="Disordered" evidence="16">
    <location>
        <begin position="6383"/>
        <end position="6411"/>
    </location>
</feature>
<keyword evidence="24" id="KW-1185">Reference proteome</keyword>
<keyword evidence="13" id="KW-0325">Glycoprotein</keyword>
<dbReference type="InterPro" id="IPR035986">
    <property type="entry name" value="PKD_dom_sf"/>
</dbReference>
<feature type="transmembrane region" description="Helical" evidence="17">
    <location>
        <begin position="6581"/>
        <end position="6599"/>
    </location>
</feature>
<dbReference type="InterPro" id="IPR046791">
    <property type="entry name" value="Polycystin_dom"/>
</dbReference>
<dbReference type="EMBL" id="NIVC01000438">
    <property type="protein sequence ID" value="PAA83005.1"/>
    <property type="molecule type" value="Genomic_DNA"/>
</dbReference>
<dbReference type="Pfam" id="PF00059">
    <property type="entry name" value="Lectin_C"/>
    <property type="match status" value="1"/>
</dbReference>
<feature type="transmembrane region" description="Helical" evidence="17">
    <location>
        <begin position="6306"/>
        <end position="6329"/>
    </location>
</feature>
<dbReference type="InterPro" id="IPR013783">
    <property type="entry name" value="Ig-like_fold"/>
</dbReference>
<evidence type="ECO:0000256" key="16">
    <source>
        <dbReference type="SAM" id="MobiDB-lite"/>
    </source>
</evidence>
<feature type="domain" description="C-type lectin" evidence="20">
    <location>
        <begin position="317"/>
        <end position="435"/>
    </location>
</feature>
<dbReference type="OrthoDB" id="2121828at2759"/>
<dbReference type="GO" id="GO:0005886">
    <property type="term" value="C:plasma membrane"/>
    <property type="evidence" value="ECO:0007669"/>
    <property type="project" value="UniProtKB-SubCell"/>
</dbReference>
<dbReference type="Pfam" id="PF00754">
    <property type="entry name" value="F5_F8_type_C"/>
    <property type="match status" value="1"/>
</dbReference>
<proteinExistence type="inferred from homology"/>
<evidence type="ECO:0000256" key="11">
    <source>
        <dbReference type="ARBA" id="ARBA00023069"/>
    </source>
</evidence>
<dbReference type="InterPro" id="IPR036392">
    <property type="entry name" value="PLAT/LH2_dom_sf"/>
</dbReference>
<keyword evidence="5" id="KW-1003">Cell membrane</keyword>
<dbReference type="InterPro" id="IPR002181">
    <property type="entry name" value="Fibrinogen_a/b/g_C_dom"/>
</dbReference>
<feature type="transmembrane region" description="Helical" evidence="17">
    <location>
        <begin position="6997"/>
        <end position="7016"/>
    </location>
</feature>
<dbReference type="SUPFAM" id="SSF49299">
    <property type="entry name" value="PKD domain"/>
    <property type="match status" value="3"/>
</dbReference>
<evidence type="ECO:0000256" key="2">
    <source>
        <dbReference type="ARBA" id="ARBA00004498"/>
    </source>
</evidence>
<feature type="domain" description="PLAT" evidence="22">
    <location>
        <begin position="6149"/>
        <end position="6267"/>
    </location>
</feature>
<dbReference type="Gene3D" id="2.60.120.260">
    <property type="entry name" value="Galactose-binding domain-like"/>
    <property type="match status" value="6"/>
</dbReference>
<dbReference type="SUPFAM" id="SSF56496">
    <property type="entry name" value="Fibrinogen C-terminal domain-like"/>
    <property type="match status" value="1"/>
</dbReference>
<evidence type="ECO:0000256" key="1">
    <source>
        <dbReference type="ARBA" id="ARBA00004138"/>
    </source>
</evidence>
<comment type="caution">
    <text evidence="23">The sequence shown here is derived from an EMBL/GenBank/DDBJ whole genome shotgun (WGS) entry which is preliminary data.</text>
</comment>
<feature type="transmembrane region" description="Helical" evidence="17">
    <location>
        <begin position="6801"/>
        <end position="6834"/>
    </location>
</feature>
<dbReference type="SUPFAM" id="SSF49785">
    <property type="entry name" value="Galactose-binding domain-like"/>
    <property type="match status" value="4"/>
</dbReference>
<feature type="transmembrane region" description="Helical" evidence="17">
    <location>
        <begin position="6105"/>
        <end position="6125"/>
    </location>
</feature>
<dbReference type="PROSITE" id="PS50093">
    <property type="entry name" value="PKD"/>
    <property type="match status" value="1"/>
</dbReference>
<evidence type="ECO:0000256" key="14">
    <source>
        <dbReference type="ARBA" id="ARBA00023273"/>
    </source>
</evidence>
<evidence type="ECO:0008006" key="25">
    <source>
        <dbReference type="Google" id="ProtNLM"/>
    </source>
</evidence>
<evidence type="ECO:0000256" key="18">
    <source>
        <dbReference type="SAM" id="SignalP"/>
    </source>
</evidence>
<evidence type="ECO:0000259" key="20">
    <source>
        <dbReference type="PROSITE" id="PS50041"/>
    </source>
</evidence>
<comment type="similarity">
    <text evidence="4">Belongs to the polycystin family.</text>
</comment>
<gene>
    <name evidence="23" type="ORF">BOX15_Mlig017817g1</name>
</gene>
<dbReference type="Pfam" id="PF20519">
    <property type="entry name" value="Polycystin_dom"/>
    <property type="match status" value="1"/>
</dbReference>
<dbReference type="Gene3D" id="2.60.40.10">
    <property type="entry name" value="Immunoglobulins"/>
    <property type="match status" value="1"/>
</dbReference>
<dbReference type="InterPro" id="IPR001304">
    <property type="entry name" value="C-type_lectin-like"/>
</dbReference>
<dbReference type="PROSITE" id="PS50022">
    <property type="entry name" value="FA58C_3"/>
    <property type="match status" value="2"/>
</dbReference>
<keyword evidence="6" id="KW-0964">Secreted</keyword>
<feature type="domain" description="F5/8 type C" evidence="19">
    <location>
        <begin position="2485"/>
        <end position="2658"/>
    </location>
</feature>
<keyword evidence="6" id="KW-0272">Extracellular matrix</keyword>
<evidence type="ECO:0000256" key="6">
    <source>
        <dbReference type="ARBA" id="ARBA00022530"/>
    </source>
</evidence>
<dbReference type="InterPro" id="IPR036056">
    <property type="entry name" value="Fibrinogen-like_C"/>
</dbReference>
<feature type="chain" id="PRO_5012379490" description="C-type lectin domain-containing protein" evidence="18">
    <location>
        <begin position="23"/>
        <end position="7137"/>
    </location>
</feature>
<dbReference type="GO" id="GO:0050982">
    <property type="term" value="P:detection of mechanical stimulus"/>
    <property type="evidence" value="ECO:0007669"/>
    <property type="project" value="TreeGrafter"/>
</dbReference>
<keyword evidence="12 17" id="KW-0472">Membrane</keyword>
<dbReference type="SUPFAM" id="SSF56436">
    <property type="entry name" value="C-type lectin-like"/>
    <property type="match status" value="4"/>
</dbReference>
<accession>A0A267GAD2</accession>
<dbReference type="InterPro" id="IPR008979">
    <property type="entry name" value="Galactose-bd-like_sf"/>
</dbReference>
<evidence type="ECO:0000256" key="12">
    <source>
        <dbReference type="ARBA" id="ARBA00023136"/>
    </source>
</evidence>
<organism evidence="23 24">
    <name type="scientific">Macrostomum lignano</name>
    <dbReference type="NCBI Taxonomy" id="282301"/>
    <lineage>
        <taxon>Eukaryota</taxon>
        <taxon>Metazoa</taxon>
        <taxon>Spiralia</taxon>
        <taxon>Lophotrochozoa</taxon>
        <taxon>Platyhelminthes</taxon>
        <taxon>Rhabditophora</taxon>
        <taxon>Macrostomorpha</taxon>
        <taxon>Macrostomida</taxon>
        <taxon>Macrostomidae</taxon>
        <taxon>Macrostomum</taxon>
    </lineage>
</organism>
<keyword evidence="8 18" id="KW-0732">Signal</keyword>
<dbReference type="InterPro" id="IPR002859">
    <property type="entry name" value="PKD/REJ-like"/>
</dbReference>
<dbReference type="Gene3D" id="3.90.215.10">
    <property type="entry name" value="Gamma Fibrinogen, chain A, domain 1"/>
    <property type="match status" value="1"/>
</dbReference>
<evidence type="ECO:0000256" key="17">
    <source>
        <dbReference type="SAM" id="Phobius"/>
    </source>
</evidence>
<dbReference type="InterPro" id="IPR013122">
    <property type="entry name" value="PKD1_2_channel"/>
</dbReference>
<feature type="domain" description="F5/8 type C" evidence="19">
    <location>
        <begin position="3007"/>
        <end position="3162"/>
    </location>
</feature>
<dbReference type="CDD" id="cd00146">
    <property type="entry name" value="PKD"/>
    <property type="match status" value="2"/>
</dbReference>
<dbReference type="InterPro" id="IPR016186">
    <property type="entry name" value="C-type_lectin-like/link_sf"/>
</dbReference>
<dbReference type="Proteomes" id="UP000215902">
    <property type="component" value="Unassembled WGS sequence"/>
</dbReference>
<evidence type="ECO:0000313" key="23">
    <source>
        <dbReference type="EMBL" id="PAA83005.1"/>
    </source>
</evidence>
<dbReference type="SMART" id="SM00034">
    <property type="entry name" value="CLECT"/>
    <property type="match status" value="4"/>
</dbReference>
<comment type="caution">
    <text evidence="15">Lacks conserved residue(s) required for the propagation of feature annotation.</text>
</comment>
<evidence type="ECO:0000256" key="3">
    <source>
        <dbReference type="ARBA" id="ARBA00004651"/>
    </source>
</evidence>
<evidence type="ECO:0000256" key="7">
    <source>
        <dbReference type="ARBA" id="ARBA00022692"/>
    </source>
</evidence>
<dbReference type="InterPro" id="IPR014716">
    <property type="entry name" value="Fibrinogen_a/b/g_C_1"/>
</dbReference>
<dbReference type="STRING" id="282301.A0A267GAD2"/>
<evidence type="ECO:0000256" key="5">
    <source>
        <dbReference type="ARBA" id="ARBA00022475"/>
    </source>
</evidence>
<feature type="compositionally biased region" description="Basic and acidic residues" evidence="16">
    <location>
        <begin position="6383"/>
        <end position="6395"/>
    </location>
</feature>
<dbReference type="SUPFAM" id="SSF49723">
    <property type="entry name" value="Lipase/lipooxygenase domain (PLAT/LH2 domain)"/>
    <property type="match status" value="1"/>
</dbReference>
<keyword evidence="7 17" id="KW-0812">Transmembrane</keyword>
<dbReference type="CDD" id="cd00037">
    <property type="entry name" value="CLECT"/>
    <property type="match status" value="3"/>
</dbReference>
<dbReference type="PRINTS" id="PR01433">
    <property type="entry name" value="POLYCYSTIN2"/>
</dbReference>
<keyword evidence="10 17" id="KW-1133">Transmembrane helix</keyword>
<dbReference type="PROSITE" id="PS50041">
    <property type="entry name" value="C_TYPE_LECTIN_2"/>
    <property type="match status" value="1"/>
</dbReference>
<feature type="transmembrane region" description="Helical" evidence="17">
    <location>
        <begin position="6349"/>
        <end position="6374"/>
    </location>
</feature>
<dbReference type="InterPro" id="IPR003915">
    <property type="entry name" value="PKD_2"/>
</dbReference>
<comment type="subcellular location">
    <subcellularLocation>
        <location evidence="3">Cell membrane</location>
        <topology evidence="3">Multi-pass membrane protein</topology>
    </subcellularLocation>
    <subcellularLocation>
        <location evidence="1">Cell projection</location>
        <location evidence="1">Cilium</location>
    </subcellularLocation>
    <subcellularLocation>
        <location evidence="2">Secreted</location>
        <location evidence="2">Extracellular space</location>
        <location evidence="2">Extracellular matrix</location>
    </subcellularLocation>
</comment>
<dbReference type="Gene3D" id="3.10.100.10">
    <property type="entry name" value="Mannose-Binding Protein A, subunit A"/>
    <property type="match status" value="4"/>
</dbReference>
<keyword evidence="9" id="KW-0677">Repeat</keyword>
<feature type="transmembrane region" description="Helical" evidence="17">
    <location>
        <begin position="6466"/>
        <end position="6487"/>
    </location>
</feature>
<feature type="transmembrane region" description="Helical" evidence="17">
    <location>
        <begin position="6846"/>
        <end position="6865"/>
    </location>
</feature>
<reference evidence="23 24" key="1">
    <citation type="submission" date="2017-06" db="EMBL/GenBank/DDBJ databases">
        <title>A platform for efficient transgenesis in Macrostomum lignano, a flatworm model organism for stem cell research.</title>
        <authorList>
            <person name="Berezikov E."/>
        </authorList>
    </citation>
    <scope>NUCLEOTIDE SEQUENCE [LARGE SCALE GENOMIC DNA]</scope>
    <source>
        <strain evidence="23">DV1</strain>
        <tissue evidence="23">Whole organism</tissue>
    </source>
</reference>
<evidence type="ECO:0000313" key="24">
    <source>
        <dbReference type="Proteomes" id="UP000215902"/>
    </source>
</evidence>
<protein>
    <recommendedName>
        <fullName evidence="25">C-type lectin domain-containing protein</fullName>
    </recommendedName>
</protein>
<dbReference type="GO" id="GO:0005262">
    <property type="term" value="F:calcium channel activity"/>
    <property type="evidence" value="ECO:0007669"/>
    <property type="project" value="TreeGrafter"/>
</dbReference>
<dbReference type="GO" id="GO:0005929">
    <property type="term" value="C:cilium"/>
    <property type="evidence" value="ECO:0007669"/>
    <property type="project" value="UniProtKB-SubCell"/>
</dbReference>
<dbReference type="Pfam" id="PF08016">
    <property type="entry name" value="PKD_channel"/>
    <property type="match status" value="1"/>
</dbReference>
<dbReference type="SMART" id="SM00186">
    <property type="entry name" value="FBG"/>
    <property type="match status" value="1"/>
</dbReference>
<keyword evidence="11" id="KW-0969">Cilium</keyword>
<evidence type="ECO:0000256" key="9">
    <source>
        <dbReference type="ARBA" id="ARBA00022737"/>
    </source>
</evidence>
<dbReference type="InterPro" id="IPR016187">
    <property type="entry name" value="CTDL_fold"/>
</dbReference>
<evidence type="ECO:0000256" key="15">
    <source>
        <dbReference type="PROSITE-ProRule" id="PRU00152"/>
    </source>
</evidence>
<dbReference type="PROSITE" id="PS50095">
    <property type="entry name" value="PLAT"/>
    <property type="match status" value="1"/>
</dbReference>
<dbReference type="PANTHER" id="PTHR10877">
    <property type="entry name" value="POLYCYSTIN FAMILY MEMBER"/>
    <property type="match status" value="1"/>
</dbReference>
<dbReference type="GO" id="GO:0005509">
    <property type="term" value="F:calcium ion binding"/>
    <property type="evidence" value="ECO:0007669"/>
    <property type="project" value="InterPro"/>
</dbReference>
<evidence type="ECO:0000256" key="10">
    <source>
        <dbReference type="ARBA" id="ARBA00022989"/>
    </source>
</evidence>
<feature type="domain" description="PKD" evidence="21">
    <location>
        <begin position="4708"/>
        <end position="4758"/>
    </location>
</feature>
<sequence length="7137" mass="781499">MILSLTALLLIVVTSAPLAVMAQSVGSNQLAKLSQSPAGLGRYMPSAWAIPKAAAANQFQNSLMFTSKATGPFIQGAYLTDKLVSIYFPFNYTVTGFLVYGNMSRATSPQGRVTSFKAGYSTTKSYFTAGSTVFLMSGISPKIFSVTYADASTPSLVSLNTSMVTQLAFFEAVSCQTACVLQLDLVGYPSPTACPDIATTEYTSLVTKTAQETLISVNFTRVFYLTSFVLRGLSSDPSFWISYQKIHGEPFENLTHAWNSSLYVFPVTNADERFIVPFILTPLQLQIHLSPASAVTGVDSLTGCPIESCPPGWMSGLTGFCWHREESEVYWSEADQFCTEGLAWGGSRGKLLLAKTVVERNIFMNGAVREATYGIYHVGLRRNSTSNQWVWSDGSQPEAGTYFMTQPPFHCAALESSQATITSVSCSSKLQFICHVDMYFDHVTDTHEVLLTKTHNCGSVSGDEVITIAGYSNILRVQNMDSFVTDQIETQNKDGTAYSVTTSPGCCYSSASTVSTTYYMFPIKKGCRMPLFDSHNSQIEVSFDASSSNYRRNANYSLAGAATDHADHLKCTVVGNDYEYYDYGVTMTYLGHACRPWSATYIPYNRSCVTVSVGAPTKCQAQGSGAEYVCQPTFNQLLCAQNYQPIANPSGTFQLSITWQKAFYYNDARVASPAFAMDTVTLSTGSLPATTPDHYWRLVADMKSGHHIISGVVHFSPPLNNFTVLVSNEWNTSLGELAHQSWALCYTYNLPEAAASPLKFWCERPVSGRYVAFLQGAAVGRLSITVLQLYGEEVNFEETGTYTNLIRRVPAKIMSSASVLQNNTLLIHVRLRTSGLKLWLTNLYEHADILNSPRWEISIGGNGSAAFISEAVVRTGDVSSRSTLATMTQTSGGGPVAVNTDNYQSLQLVWTQQSLNISIGGVRLADLSVPSPANALEIRTVGYTTLGDGSYATKSQVMFDMPNDRQVGTWAPMYIMNYPSGCSTYSYMYKQYIQAKFSKSVTVFVLATQSGSDRSIHNYLQFPQYLTFHYSTDGVSFSPYIFEDLVSSRKPFHARDSYVSLIGLYPELSGRMFRMYAVSFYGRWESRWMLYGCLSNRTAYNPPPVLMSQNLPLYTSDPTYAKYLTDGKRTPKNGEPNWIANSPQPWIAVDFLAPRYIEFALVIGYNVNHGNLASNEKNVYLATFVTNQTVYSETDSVFVAQNYYAVLKQPWRVKVNKVARLIGLAKTNTSLCSPFCPLQIIELEVYGNPLNVTDSNIPRAYDVSVGFGTRFPSTGVRHEDISSICDYCADMYSLPLDFPGDESFHQALMFPISSQFFIYLPQTYSLTGLMIRGTYKRLDNVHGMVTSFQVWYSLDRNSNGLVPFTNIQDGSVVTFSGPPVYDATARANFQRSILATLVQIKLTAYCNRQQLKMDLVGYPNEPSATLISDVTVQQSESGSLSVTFGAFYHLNKITVNRTTSSHLSFYITYVEVDGEPDATIQVQGDTWMFETSSIEASFEFPYLLAPISLQIIVVNGTLESQQVGFIGKVADACPPGFVPMGGSCLHLSPVLARKDSARRVCRTFVWAGARGDLLMPRDASVMSYLAASVDYLLHVGIIKNGSNWQWLDGAPVPSSHWKLGQPGNIYGLWRTTQAALVAAPEGEMQMFGCQIAQAPQVVGNRRTFQHGHVTFADQRPSYGGSFASACVAQSSPSTSRSKQLLYNRLHLLEGSLSQFSISHVQSSSTSISACSVTSDLLSSGTPDATIRTISIVSSDKDCFKPLLGESSSARVTGFPFSASYFDAQNAYLGSEMRLKGNCLISQGDKENYVYPVNVTANGRVCLSTGSAGNMRDYKNYCISTTFTEAPFCYIDVSNTKQTCILHNCLHNYSPWNSTRMSHNIAYFKTIYFNGQKLSNLARTSQGFLQVLTGSLPASVGSQLHSLVVDLKSLHLISGVDLIAAVRQSGLRLLVGNVWEVSLGDAAYSGWSQCGALEVPQLSSEYSIACDAGGLPYRFLALIRRVELGSLNITSLMVYGKEYYSLDEHVQLRPEWLPSEVTVGSGLLGEASFRARLRAQTLKVWLTNQTGYDLAMLNRRYIVHLSGNGSVIRLSNCTVEHKDYGQTDFVLASLPINTTAAADANAMIAFDTDNFANLTIAWQTDDVVGITKIFVFVEGQLLGGCWDSVYRVAISRIGYSGLLVPTDSYATANVAPQVWFDQKDASTMGAFTPSLLSFQSDGPSSTSRVFIQAMLQQRTRVFSIGLGGGADVTQVSGASSSVTEFSVATSEEGSSWEMYRRTLTGVFIAHHVTKHRLLPEPTVLGVRLYPLKWQNGLELRWQIYGCQDTSNDVASPILLSRLHPTGTNNGTGVGTEHAVDGNLVNHVLSALCYQATPLVGLPHVSWFVNLGQLQIIKYIFIVDMIENLASVQQTIEDMQSVRVFVSNSTNTSLATVVETWTGGFMKSHIWTVTVNKVASVAGLLKPTALGGFSFCEFEVYGYPNVAAYYYINSAIGLEDGRVQVTQLGSGGSTPATPFDGFQHPSPFMAALNRPMHGGLPPAAFFSSNNADTYLEIQLDVIHTICGLAWQGSGVSSDLSANGTNSYNAYIATLEILYGNSTESLQTYSMYGAEGFSSTINTSLTDSFTPKRLSLTSPFQAKVVRVLPKMAKNLRLLRMELLGYPEDCDWLDTSIATVKTVSSTALEISLSAPYIITGWRLTDSAWNATFGLSFISLHNGSLLPVSRRNVPYTFNCSLGSEQYLPRAIYASKLFVNFSDPSQLSSGMSLRGCRMPDCPVNSFRHGRLCYWAPFSNSKQPHTVANRRVAQSICRSAIWLGEGRLARMSTETELQIISFIFAQLRNSSIPAYNFVHIDGERNNSTGQLETYTGRPVAAHINNWAIGANQSKDCLVAEVGERMQWHTIACDSETAEHPFLCELPAAPGAHCDRKLYLPAFSQSALTSIDLYQSADPKVKSLVDCQVNSMGNCSAVLLADPTSTCAVDLNDASNKQPFAVLNSTIQWSCYDSQCDSALISRDPMDNASVAVAGITAKSSLAGYTPERIAFNYIANDSSVGTYGFYRAATNSLNEWLQVQFLQKVTVKGVAMSGVYCLSGLTREAVNSYIILYSLTGLYWGLAPGIMRGPPGYPDSCTSTVEKLSSPVVGRSFRLYPLKLSGRLAGKFELFGCSAEVSLEAPVVAVWPHQLTVRLERSSVGAATSWADGPASLLLPLTSAVSSLSGNYYELPVNASVRVTFPVPHRVFSLITAGYNGSYISAYDVTYGSSDESQPIDMPRASMPDRTLLGAVISELKFVEDLPTPVVAKYFVLSPRSYYGEAKLQIGVLAFPIECPAITNGSTSIVESSPPGQLQIAFSLEKLSYLTNLTINVHLAVDVDTVNIVLNVTGSQELLMLTVTNGTNFVWLNRTITTKAGYLRANSSELLSWSLTQIHACTTGDCPVNYYYFEGACRHHLVNGIGGIARSVAESYCRGANWDKSGSLFQPATYYDYAAMKLAFVDWSLNFNESQQPSPSDASFHIDARQRAADSQWVTSSNSSLPWSHWAPGQPVVATGTCAASRLTEEAWTAVDCGSHRGHVICQIEADEKQHLSCSRPHYNVFYNYTINSGSRSSIFSSSVQPALLRCQAGACKSLQVGVGQSAFYGADMDSLSVGFQVNWQPNQFFIEQICRQDCWHSLTSAASNVSVTLAANITNGTASHSLASHTTLSSSDGVFNGYFLTITLDKQVRVSGFSFTGSGSNLWIGDQPMAYSVVNLLFFVPDAAAWINAATDLSLNKSLGLSVKREDMLNQVLIFQARFAVVAQQLRIMPAKYLGTAAFKFDIFGCALEKPSCAGQTSLQFSGKSIACENDWAIVYQNLNTTASMNMSMLDYQNGFEFQNLTWLGLQVLSDLTIVDDFSMRIDAWISDGSFRYIECRYIKVTPAYLKYSLGVEACSSDFGDQYLIEALNSTTFSNFDFGTETSCSSAGGSGWWYPPGCNALKLTGCAGCAGSDAIRWSSSTSAGAQVVMRLINKNYFHPAKAIGEACYADASCSLTADSVCLSSGQLLDTRCACRRGFIQVGSECKALMDSSVQSLSLPSSQPLMRDVPSNLTVGLRIQMLNGTANVSEAPAPRTNFVFLARLRGASLNVSVDSIVLLSGNPTAGRSVGEVFDFSLSLEIQLPPGSACWQFTEICVVTQPDDTARFVDYELNNNEACIGINKTCQPALDVFAFLTIASPAFVTRSVWFLLTLETQLTLGSSSVVHIAAVPMQEMNFAVASVLFCTENCTNSSACLLVSCAPSSSWGSTTSREAVAIGGNTLISSNASDMFNLTACELYSFVCVTTATGPNSSLIYSTASVQIACASLPRNCTPLADVEVAQLVFNLNNETWIRRYPASIAVSHSLNLLSGLPIEAVPPPRTNFQPTAFLASDDMGVIESTTDADCDQSSLRQGLQNNSVVNCIYMFNVSAAVCPSLKRLCVIFNNSASPSYTESEYSNNLGCVALLNNLSCSEVAVLNPICNVSASMLTPNDTWTLTAAWLKGSAVQVIVSVSNNQTLVWDWLTAGHISHYYSHYTQLSMVFKEDVGRYNFTCTVRNDASDWQTEGIIEVVPQLKEYLQISMSYWPEPVPLNATLSLLMHRGSPVSNLPISCHAQLQPTVSRNFTTTLRPAENYDESVMFIENFPFALANVTCWNKLSSLSAEYYVILQENITFLWFNASQTLVQTNQTFQLEFSVVTGSHVSYQLNFGNGSTSFVTDAQMLAWKAPELLNLFYESPGFYQVTVVASNYHTQSEFQSVGVLVQNPVRELVLQAPQFVELSADNASLVFFHSDPQPTNASCRIIFGNLTDIIELTVQPVQIPIKCYRALLPEPELAKLTCWNLVSEVHAPNSSVHCQEAVSGLAWTGPMALQRAEAGIYSLSVVTGSALRIRIDCGDGRILSPNFTGNTSVQYPSVGNFTITVSVWNDVSNITITFGPVVVQEPVRDLILEYNSSVLYTPAEVQFRLTSPVLFLTNMHCVFSWAEFGSRYLYVDTLSSAGEVTLTQGFTRAALGLRNFSLNCSNLISHQSIPITVDIVLDAVIIGSFQTNGTTFFSNATYFLFNITRFGTNGCFVIDFGDSTNISFGVPSLCQPYSTTHGINFTEISYENTSLTFSHVYPQLGGYSVTVFAFNHVSNDTAETVAIILDWMCDYPKLNFSHLGVQLDQWDPDLPLNQMRSQEAVVDGIPELNCSKTSATVRQWRVETPSGALINLSFPDSFTLRLPERSLWYGLYKIVLNVSMAGVTPEVSSEFAFYINITKTPLSLNFSSSAPVSVGYNKTVSLELEPRDWDVDAGNFTGMSFRWICMQQSEVSPNPSTSIVSPPDSQGLADFKGCFGNGVGVVLEGNEHAAFALMLNTWHMMPNMSYVLRAWVFKDSRSTFADWQLFVDPQGLATIRIVCVSNCGKKVTARNALSYQASCEENCGTKFSNLSFTWAMRPMHASSFDDLAAVTESGFTNPIVVRRENTLTTGVVYVVQVTSVGFAQEGPVTVSKDFVVNKPAGGGNCTIEPREGIAMDTKFRISCWGWIEFNVTASSLTYEYRIRPKGSRRTILLFYGPTAVSPEVVLPVGSSTSAYKSDAYINVIDSVGDKIAFIFDVTVYPPPIPASELLSEITSIMDGTSDALSQHLNSGNQQGAATTLMCLTSVMNAKNEDAEGANATSEKTAEFNERMTELRTKLVEVVSNFSVNTPEDLEQTNDVLRTAIPSDRTNQVNIHAQELGSSKLQEITESFGKLGDQLPNDVQPYIGSDIVFTGSNIWSASDATSKAANNEACLNSTLDSCVGTTPASNTAEVNAKVRGVIESVLTAVDSVTEILLNNSGSYSISDPALSVQGLRLNGSNENITFESALGDASLPPISGCDSVKAVFSGRSPYVWQPKTSVASPVLMIDKKGCRSRRDASGTESFTFSLPATTEGAKAVINATPTDRWLSFYHNVNVTFGVLQVTVQPLNGSHLLQVFVQLDRLPTPEDYLMNSSQSSFYLQPVSNGTYYIGVQRVGCYREPTGEIAVSCPDPSLSYEFGLSQYDCLIWDASLEIWTKPTTGGSCTVEASEVPNRPRFVSNLFGSLGAGMNVLPNLIDFGTLFDNWQGKLADSAAVLGTVVALWVIFIPIAIWLRRVDNKDKQKFVYLPLIDDQKEQFVYKIDVYTASEKRKGGTKGCPIMSVTGELHREALRVLSDGIRENFKAGDINHFTMTTPKHLGDILEIELSLEGPKTVTPWLLRRVIITDMSCNVSYIFVTSETILPHKEPTSIELAKKDQLAYQQNFVKTNLSRKFLDDHLWMSVVKRKTDTNFSRLQRFGVCFCLLFLTMISNAMFYGVGEGGQSASDTITIGPIKLSVNTLFTSMLGAVVVVPVSAAVTIFFLKSKKRKSASESEERNSSKETGTEQQSDAQCESIDDTAVDPNDLGIVIRPKKCADLETPGTEGGIINPASTPLVPQQSELPSAGFQLPYWFQYIGWALVLGSMLGAGVFLVFYAMQWGKEKSQQWLLSFVLSFVQTAFLVQPLKVALIGFILIVLFRKDYDVENFTLIRVRYFNETLQREGVAFLYELEAKDRQNPVRKAAINATLKLVLTVLLLLLQYCICYGNIDPGMFRLHKSVKTHLNYDDFASVTGTASQLYSIINSSILPAVYPSSATFLVSDGCGYRLSRVSVRQLRRRRNQSQSDFIRPPDDETGCFSPGWADETPCNLSASLLAQAFMNRPDGAPYNGLLADYRGGGFVALLPDGLGSSQAFLTELKRLNWLDSHTKLVVIELDLFYSDVNLFTSVAMATELQSFGGAQASSQLLSTRLYRYVGAVGVFALVSEILAGILTLLRIVFLLVQLCDGRKFWTNFENWLDIGVIIFMVIACAFYGLRTAGTGGALEAAINGGRPQLRQLLLLNEFFFYSLGFSSFLLQLSLLGLIKFSSSLGHLFGTLKSSLSHLSSFAVFFCVIFFAFCFLMNQLLGAVQMEFNSPLGTMSTMFSAMLGKFDMATVSSHGMLPKLAFSLYVSFLIFIVVNLFVVILNDSYEGAKDTAQGGVGGAGEFQIVQFVMQRLRDTFISKDSRQSYKDHEDLDSTVNRMSTKFGIIDSMLSNYERSDRKYDRQICLSITESAASDSYSCNRDSIVSGCSRRDLSQSPSKRNAM</sequence>
<keyword evidence="14" id="KW-0966">Cell projection</keyword>
<dbReference type="PANTHER" id="PTHR10877:SF194">
    <property type="entry name" value="LOCATION OF VULVA DEFECTIVE 1"/>
    <property type="match status" value="1"/>
</dbReference>
<dbReference type="Pfam" id="PF02010">
    <property type="entry name" value="REJ"/>
    <property type="match status" value="1"/>
</dbReference>
<dbReference type="InterPro" id="IPR000421">
    <property type="entry name" value="FA58C"/>
</dbReference>
<evidence type="ECO:0000256" key="8">
    <source>
        <dbReference type="ARBA" id="ARBA00022729"/>
    </source>
</evidence>
<evidence type="ECO:0000256" key="4">
    <source>
        <dbReference type="ARBA" id="ARBA00007200"/>
    </source>
</evidence>